<dbReference type="SUPFAM" id="SSF56935">
    <property type="entry name" value="Porins"/>
    <property type="match status" value="1"/>
</dbReference>
<evidence type="ECO:0000256" key="6">
    <source>
        <dbReference type="ARBA" id="ARBA00023004"/>
    </source>
</evidence>
<dbReference type="SMART" id="SM00965">
    <property type="entry name" value="STN"/>
    <property type="match status" value="1"/>
</dbReference>
<dbReference type="InterPro" id="IPR037066">
    <property type="entry name" value="Plug_dom_sf"/>
</dbReference>
<dbReference type="Proteomes" id="UP000283387">
    <property type="component" value="Unassembled WGS sequence"/>
</dbReference>
<gene>
    <name evidence="13" type="ORF">BC643_3426</name>
</gene>
<dbReference type="Gene3D" id="3.55.50.30">
    <property type="match status" value="1"/>
</dbReference>
<keyword evidence="6" id="KW-0408">Iron</keyword>
<dbReference type="Gene3D" id="2.60.40.1120">
    <property type="entry name" value="Carboxypeptidase-like, regulatory domain"/>
    <property type="match status" value="1"/>
</dbReference>
<protein>
    <submittedName>
        <fullName evidence="13">TonB-linked SusC/RagA family outer membrane protein</fullName>
    </submittedName>
</protein>
<dbReference type="InterPro" id="IPR012910">
    <property type="entry name" value="Plug_dom"/>
</dbReference>
<feature type="domain" description="Secretin/TonB short N-terminal" evidence="12">
    <location>
        <begin position="68"/>
        <end position="120"/>
    </location>
</feature>
<evidence type="ECO:0000256" key="4">
    <source>
        <dbReference type="ARBA" id="ARBA00022496"/>
    </source>
</evidence>
<dbReference type="InterPro" id="IPR000531">
    <property type="entry name" value="Beta-barrel_TonB"/>
</dbReference>
<dbReference type="Gene3D" id="2.170.130.10">
    <property type="entry name" value="TonB-dependent receptor, plug domain"/>
    <property type="match status" value="1"/>
</dbReference>
<dbReference type="InterPro" id="IPR039426">
    <property type="entry name" value="TonB-dep_rcpt-like"/>
</dbReference>
<evidence type="ECO:0000256" key="7">
    <source>
        <dbReference type="ARBA" id="ARBA00023077"/>
    </source>
</evidence>
<evidence type="ECO:0000256" key="11">
    <source>
        <dbReference type="RuleBase" id="RU003357"/>
    </source>
</evidence>
<dbReference type="Pfam" id="PF13715">
    <property type="entry name" value="CarbopepD_reg_2"/>
    <property type="match status" value="1"/>
</dbReference>
<evidence type="ECO:0000256" key="5">
    <source>
        <dbReference type="ARBA" id="ARBA00022692"/>
    </source>
</evidence>
<sequence>MKKKEQLGKVCSSVKHLLRIMRIVTLLILVGSLHLSAAVYSQQNKINLFAEDESIRDVLKKIEDQTDFKFVYQSERVDVDRKVSVNFKERSIEDILNELLADEGISYVITSKNLIVINPSNNGETTENGQNGEKEVKGRITNENGEAIPGATIMKKGTTQGTITDFDGYYSLKGVKEGETLVFSFVGMKTQESVVSTSDVVNISLAEETIGLNEVVAVGYSTTKKGDLTGSVSTIDVGEIENLPANNLSTALSGRMAGVSVQQNGGSPTAGVSIRIRGTGTLNNNDPLVVVDGIIGADINNVNPNDIESISVLKDAAASAIYGSRAASGVIIVKTKRGKFNQDLKLTFNAYYGGSKVSKKIDVLSASQLATIYNEASDNDGTERLSDYSDPSSMQDLTDWQDEVFRTAIDQNYVVGLSGGSEKSSFNMSFNLKDAEGVLINTYNKRYTFRLNSDHLVGKKFTVGESLSLTYQDFKEVNTRSDNYGAILETLAMHTDIPVYDEDGEYSGVPSSNYGDVENPVGLLERNKGYARNYKLEANVYGQYEILDGLKAKSSYSLTYLGTDVKEFDPIVPEAGRPSYTNMLTQSRDMTINWLWENTLNFDKTYGDHSISAVAGVTAQHWEYSDLEGRRTDYQDEDEAFWYLDAGSTTTYANGGFQEYGLFSFLSRVNYVYANKYLFGATLRADGSSRFTEDNRWGYFPALSLGWRISQESFMADVDWLDDLKLRSSWGILGNQDVDLYQTYSTYVIDDPNAAYYFGMSGENIYNGYYRGSLANENLKWESTNQLNLGLDATLFDQRVVVGLDYFNKKTTDILVNPPVLGVYGTTSAPYTNGGEVSNKGFEAVVTYRGGKQNSDGFRYEVTGNLSTYKNEVLSLGNSNQAIYGPTFRDNFTITRTQVGDPIASFFGYKTDGVFADDAAVSAYVNDQGDLVQPDAQAGDFKFVDVNGDGTISSEDRTTLGSAVPDFSYGLNFSAWFKNFDFSMFFQGVQGNETWYALRYQLGFAGLKYNYLQEIYDRWTPENTNASVPRVTWSDPNNNKRPSDYYVEDGSYLKLKNVTIGYSLPETWTSKLGIAQLRMYVSGQNLFTVTKYPGYDPELGLESGSNDLEAGVDRGQYPQSRSFYFGLNLSF</sequence>
<dbReference type="SUPFAM" id="SSF49464">
    <property type="entry name" value="Carboxypeptidase regulatory domain-like"/>
    <property type="match status" value="1"/>
</dbReference>
<dbReference type="Pfam" id="PF00593">
    <property type="entry name" value="TonB_dep_Rec_b-barrel"/>
    <property type="match status" value="1"/>
</dbReference>
<proteinExistence type="inferred from homology"/>
<evidence type="ECO:0000256" key="3">
    <source>
        <dbReference type="ARBA" id="ARBA00022452"/>
    </source>
</evidence>
<keyword evidence="4" id="KW-0410">Iron transport</keyword>
<reference evidence="13 14" key="1">
    <citation type="submission" date="2018-09" db="EMBL/GenBank/DDBJ databases">
        <title>Genomic Encyclopedia of Archaeal and Bacterial Type Strains, Phase II (KMG-II): from individual species to whole genera.</title>
        <authorList>
            <person name="Goeker M."/>
        </authorList>
    </citation>
    <scope>NUCLEOTIDE SEQUENCE [LARGE SCALE GENOMIC DNA]</scope>
    <source>
        <strain evidence="13 14">DSM 27148</strain>
    </source>
</reference>
<dbReference type="NCBIfam" id="TIGR04056">
    <property type="entry name" value="OMP_RagA_SusC"/>
    <property type="match status" value="1"/>
</dbReference>
<comment type="similarity">
    <text evidence="10 11">Belongs to the TonB-dependent receptor family.</text>
</comment>
<dbReference type="GO" id="GO:0006826">
    <property type="term" value="P:iron ion transport"/>
    <property type="evidence" value="ECO:0007669"/>
    <property type="project" value="UniProtKB-KW"/>
</dbReference>
<keyword evidence="8 10" id="KW-0472">Membrane</keyword>
<name>A0A419VYH7_9BACT</name>
<accession>A0A419VYH7</accession>
<keyword evidence="5 10" id="KW-0812">Transmembrane</keyword>
<dbReference type="GO" id="GO:0009279">
    <property type="term" value="C:cell outer membrane"/>
    <property type="evidence" value="ECO:0007669"/>
    <property type="project" value="UniProtKB-SubCell"/>
</dbReference>
<dbReference type="PROSITE" id="PS52016">
    <property type="entry name" value="TONB_DEPENDENT_REC_3"/>
    <property type="match status" value="1"/>
</dbReference>
<keyword evidence="2 10" id="KW-0813">Transport</keyword>
<dbReference type="InterPro" id="IPR008969">
    <property type="entry name" value="CarboxyPept-like_regulatory"/>
</dbReference>
<evidence type="ECO:0000256" key="1">
    <source>
        <dbReference type="ARBA" id="ARBA00004571"/>
    </source>
</evidence>
<comment type="subcellular location">
    <subcellularLocation>
        <location evidence="1 10">Cell outer membrane</location>
        <topology evidence="1 10">Multi-pass membrane protein</topology>
    </subcellularLocation>
</comment>
<keyword evidence="3 10" id="KW-1134">Transmembrane beta strand</keyword>
<dbReference type="OrthoDB" id="9768177at2"/>
<keyword evidence="4" id="KW-0406">Ion transport</keyword>
<evidence type="ECO:0000256" key="9">
    <source>
        <dbReference type="ARBA" id="ARBA00023237"/>
    </source>
</evidence>
<dbReference type="InterPro" id="IPR011662">
    <property type="entry name" value="Secretin/TonB_short_N"/>
</dbReference>
<dbReference type="InterPro" id="IPR023997">
    <property type="entry name" value="TonB-dep_OMP_SusC/RagA_CS"/>
</dbReference>
<dbReference type="Pfam" id="PF07715">
    <property type="entry name" value="Plug"/>
    <property type="match status" value="1"/>
</dbReference>
<dbReference type="Pfam" id="PF07660">
    <property type="entry name" value="STN"/>
    <property type="match status" value="1"/>
</dbReference>
<evidence type="ECO:0000256" key="10">
    <source>
        <dbReference type="PROSITE-ProRule" id="PRU01360"/>
    </source>
</evidence>
<evidence type="ECO:0000259" key="12">
    <source>
        <dbReference type="SMART" id="SM00965"/>
    </source>
</evidence>
<keyword evidence="7 11" id="KW-0798">TonB box</keyword>
<dbReference type="NCBIfam" id="TIGR04057">
    <property type="entry name" value="SusC_RagA_signa"/>
    <property type="match status" value="1"/>
</dbReference>
<dbReference type="Gene3D" id="2.40.170.20">
    <property type="entry name" value="TonB-dependent receptor, beta-barrel domain"/>
    <property type="match status" value="1"/>
</dbReference>
<evidence type="ECO:0000256" key="2">
    <source>
        <dbReference type="ARBA" id="ARBA00022448"/>
    </source>
</evidence>
<evidence type="ECO:0000313" key="14">
    <source>
        <dbReference type="Proteomes" id="UP000283387"/>
    </source>
</evidence>
<dbReference type="AlphaFoldDB" id="A0A419VYH7"/>
<keyword evidence="14" id="KW-1185">Reference proteome</keyword>
<evidence type="ECO:0000313" key="13">
    <source>
        <dbReference type="EMBL" id="RKD88281.1"/>
    </source>
</evidence>
<dbReference type="InterPro" id="IPR023996">
    <property type="entry name" value="TonB-dep_OMP_SusC/RagA"/>
</dbReference>
<comment type="caution">
    <text evidence="13">The sequence shown here is derived from an EMBL/GenBank/DDBJ whole genome shotgun (WGS) entry which is preliminary data.</text>
</comment>
<evidence type="ECO:0000256" key="8">
    <source>
        <dbReference type="ARBA" id="ARBA00023136"/>
    </source>
</evidence>
<dbReference type="InterPro" id="IPR036942">
    <property type="entry name" value="Beta-barrel_TonB_sf"/>
</dbReference>
<organism evidence="13 14">
    <name type="scientific">Mangrovibacterium diazotrophicum</name>
    <dbReference type="NCBI Taxonomy" id="1261403"/>
    <lineage>
        <taxon>Bacteria</taxon>
        <taxon>Pseudomonadati</taxon>
        <taxon>Bacteroidota</taxon>
        <taxon>Bacteroidia</taxon>
        <taxon>Marinilabiliales</taxon>
        <taxon>Prolixibacteraceae</taxon>
        <taxon>Mangrovibacterium</taxon>
    </lineage>
</organism>
<dbReference type="EMBL" id="RAPN01000002">
    <property type="protein sequence ID" value="RKD88281.1"/>
    <property type="molecule type" value="Genomic_DNA"/>
</dbReference>
<keyword evidence="9 10" id="KW-0998">Cell outer membrane</keyword>